<sequence>PLEVKGRWGFTRFKALCFLLTQELIVLITYCEIDDICVVEYKGAFGTQTERDGMGRDGTGQNGTEQMFCVMFEHRHCCFFIFIFHSLFSPSKPNIHRHPFSSLTHHNPPSPPSPHPVSEFSRILNDHKNPHHDLELSLNTLSTQISTDLVEQVLKRCKNLGLSAHRFILWAKTIPGFRHSAESYHILIDILGSSKQYAVLWDFLIEVRESKCCDIGPEIFWVIFQVYSRANLPHDAIRALN</sequence>
<dbReference type="Proteomes" id="UP000290289">
    <property type="component" value="Chromosome 16"/>
</dbReference>
<keyword evidence="4" id="KW-1185">Reference proteome</keyword>
<accession>A0A498HM50</accession>
<dbReference type="GO" id="GO:0008380">
    <property type="term" value="P:RNA splicing"/>
    <property type="evidence" value="ECO:0007669"/>
    <property type="project" value="InterPro"/>
</dbReference>
<comment type="caution">
    <text evidence="3">The sequence shown here is derived from an EMBL/GenBank/DDBJ whole genome shotgun (WGS) entry which is preliminary data.</text>
</comment>
<organism evidence="3 4">
    <name type="scientific">Malus domestica</name>
    <name type="common">Apple</name>
    <name type="synonym">Pyrus malus</name>
    <dbReference type="NCBI Taxonomy" id="3750"/>
    <lineage>
        <taxon>Eukaryota</taxon>
        <taxon>Viridiplantae</taxon>
        <taxon>Streptophyta</taxon>
        <taxon>Embryophyta</taxon>
        <taxon>Tracheophyta</taxon>
        <taxon>Spermatophyta</taxon>
        <taxon>Magnoliopsida</taxon>
        <taxon>eudicotyledons</taxon>
        <taxon>Gunneridae</taxon>
        <taxon>Pentapetalae</taxon>
        <taxon>rosids</taxon>
        <taxon>fabids</taxon>
        <taxon>Rosales</taxon>
        <taxon>Rosaceae</taxon>
        <taxon>Amygdaloideae</taxon>
        <taxon>Maleae</taxon>
        <taxon>Malus</taxon>
    </lineage>
</organism>
<evidence type="ECO:0000256" key="2">
    <source>
        <dbReference type="SAM" id="SignalP"/>
    </source>
</evidence>
<feature type="signal peptide" evidence="2">
    <location>
        <begin position="1"/>
        <end position="31"/>
    </location>
</feature>
<proteinExistence type="predicted"/>
<gene>
    <name evidence="3" type="ORF">DVH24_015614</name>
</gene>
<dbReference type="EMBL" id="RDQH01000342">
    <property type="protein sequence ID" value="RXH70992.1"/>
    <property type="molecule type" value="Genomic_DNA"/>
</dbReference>
<protein>
    <recommendedName>
        <fullName evidence="5">Pentatricopeptide repeat-containing protein</fullName>
    </recommendedName>
</protein>
<feature type="region of interest" description="Disordered" evidence="1">
    <location>
        <begin position="99"/>
        <end position="121"/>
    </location>
</feature>
<dbReference type="InterPro" id="IPR044578">
    <property type="entry name" value="BIR6-like"/>
</dbReference>
<name>A0A498HM50_MALDO</name>
<dbReference type="PANTHER" id="PTHR47003:SF11">
    <property type="entry name" value="PPR SUPERFAMILY PROTEIN"/>
    <property type="match status" value="1"/>
</dbReference>
<evidence type="ECO:0000256" key="1">
    <source>
        <dbReference type="SAM" id="MobiDB-lite"/>
    </source>
</evidence>
<dbReference type="AlphaFoldDB" id="A0A498HM50"/>
<evidence type="ECO:0000313" key="4">
    <source>
        <dbReference type="Proteomes" id="UP000290289"/>
    </source>
</evidence>
<evidence type="ECO:0000313" key="3">
    <source>
        <dbReference type="EMBL" id="RXH70992.1"/>
    </source>
</evidence>
<feature type="non-terminal residue" evidence="3">
    <location>
        <position position="1"/>
    </location>
</feature>
<dbReference type="PANTHER" id="PTHR47003">
    <property type="entry name" value="OS01G0970900 PROTEIN"/>
    <property type="match status" value="1"/>
</dbReference>
<feature type="chain" id="PRO_5019747359" description="Pentatricopeptide repeat-containing protein" evidence="2">
    <location>
        <begin position="32"/>
        <end position="241"/>
    </location>
</feature>
<keyword evidence="2" id="KW-0732">Signal</keyword>
<reference evidence="3 4" key="1">
    <citation type="submission" date="2018-10" db="EMBL/GenBank/DDBJ databases">
        <title>A high-quality apple genome assembly.</title>
        <authorList>
            <person name="Hu J."/>
        </authorList>
    </citation>
    <scope>NUCLEOTIDE SEQUENCE [LARGE SCALE GENOMIC DNA]</scope>
    <source>
        <strain evidence="4">cv. HFTH1</strain>
        <tissue evidence="3">Young leaf</tissue>
    </source>
</reference>
<evidence type="ECO:0008006" key="5">
    <source>
        <dbReference type="Google" id="ProtNLM"/>
    </source>
</evidence>